<evidence type="ECO:0000313" key="1">
    <source>
        <dbReference type="EMBL" id="NKX51696.1"/>
    </source>
</evidence>
<name>A0ABX1JSH1_9MICC</name>
<dbReference type="EMBL" id="JAAZSR010000287">
    <property type="protein sequence ID" value="NKX51696.1"/>
    <property type="molecule type" value="Genomic_DNA"/>
</dbReference>
<comment type="caution">
    <text evidence="1">The sequence shown here is derived from an EMBL/GenBank/DDBJ whole genome shotgun (WGS) entry which is preliminary data.</text>
</comment>
<dbReference type="Proteomes" id="UP000523795">
    <property type="component" value="Unassembled WGS sequence"/>
</dbReference>
<evidence type="ECO:0008006" key="3">
    <source>
        <dbReference type="Google" id="ProtNLM"/>
    </source>
</evidence>
<protein>
    <recommendedName>
        <fullName evidence="3">Alpha/beta hydrolase</fullName>
    </recommendedName>
</protein>
<sequence>GTPRPGDRDWEAQQEQQAAAFMFSVFSPRQPLEARAGGNFSWNTGVDYARQLNASGQAQQVRALYRQAGLDPDADLARLAAEPRVAADPGAVQYMLENATPTGDIHGPVLTLHETGDTAPTVTQARAYGDAVRAAGAPSLLRQAYVDRPGHCDYTAAEQLAALTALEERLESGSWRNTATAPSLNERARALDEAPPLDLGAGDFATYQPHQFLRSYYPAATYEKAGQ</sequence>
<feature type="non-terminal residue" evidence="1">
    <location>
        <position position="1"/>
    </location>
</feature>
<proteinExistence type="predicted"/>
<keyword evidence="2" id="KW-1185">Reference proteome</keyword>
<reference evidence="1 2" key="1">
    <citation type="submission" date="2020-04" db="EMBL/GenBank/DDBJ databases">
        <authorList>
            <person name="Liu S."/>
        </authorList>
    </citation>
    <scope>NUCLEOTIDE SEQUENCE [LARGE SCALE GENOMIC DNA]</scope>
    <source>
        <strain evidence="1 2">CGMCC 1.15091</strain>
    </source>
</reference>
<evidence type="ECO:0000313" key="2">
    <source>
        <dbReference type="Proteomes" id="UP000523795"/>
    </source>
</evidence>
<organism evidence="1 2">
    <name type="scientific">Arthrobacter deserti</name>
    <dbReference type="NCBI Taxonomy" id="1742687"/>
    <lineage>
        <taxon>Bacteria</taxon>
        <taxon>Bacillati</taxon>
        <taxon>Actinomycetota</taxon>
        <taxon>Actinomycetes</taxon>
        <taxon>Micrococcales</taxon>
        <taxon>Micrococcaceae</taxon>
        <taxon>Arthrobacter</taxon>
    </lineage>
</organism>
<gene>
    <name evidence="1" type="ORF">HER39_14215</name>
</gene>
<accession>A0ABX1JSH1</accession>